<dbReference type="FunFam" id="3.40.50.300:FF:000870">
    <property type="entry name" value="MutS protein homolog 4"/>
    <property type="match status" value="1"/>
</dbReference>
<dbReference type="Gene3D" id="3.40.50.300">
    <property type="entry name" value="P-loop containing nucleotide triphosphate hydrolases"/>
    <property type="match status" value="1"/>
</dbReference>
<dbReference type="SUPFAM" id="SSF52540">
    <property type="entry name" value="P-loop containing nucleoside triphosphate hydrolases"/>
    <property type="match status" value="1"/>
</dbReference>
<dbReference type="SMART" id="SM00533">
    <property type="entry name" value="MUTSd"/>
    <property type="match status" value="1"/>
</dbReference>
<keyword evidence="6 9" id="KW-0238">DNA-binding</keyword>
<dbReference type="PIRSF" id="PIRSF037677">
    <property type="entry name" value="DNA_mis_repair_Msh6"/>
    <property type="match status" value="1"/>
</dbReference>
<dbReference type="Gene3D" id="3.40.1170.10">
    <property type="entry name" value="DNA repair protein MutS, domain I"/>
    <property type="match status" value="1"/>
</dbReference>
<dbReference type="GO" id="GO:0006298">
    <property type="term" value="P:mismatch repair"/>
    <property type="evidence" value="ECO:0007669"/>
    <property type="project" value="UniProtKB-UniRule"/>
</dbReference>
<dbReference type="GO" id="GO:0140664">
    <property type="term" value="F:ATP-dependent DNA damage sensor activity"/>
    <property type="evidence" value="ECO:0007669"/>
    <property type="project" value="InterPro"/>
</dbReference>
<comment type="function">
    <text evidence="8 9">This protein is involved in the repair of mismatches in DNA. It is possible that it carries out the mismatch recognition step. This protein has a weak ATPase activity.</text>
</comment>
<keyword evidence="4 9" id="KW-0227">DNA damage</keyword>
<keyword evidence="3 9" id="KW-0547">Nucleotide-binding</keyword>
<dbReference type="InterPro" id="IPR027417">
    <property type="entry name" value="P-loop_NTPase"/>
</dbReference>
<dbReference type="SUPFAM" id="SSF55271">
    <property type="entry name" value="DNA repair protein MutS, domain I"/>
    <property type="match status" value="1"/>
</dbReference>
<dbReference type="PROSITE" id="PS00486">
    <property type="entry name" value="DNA_MISMATCH_REPAIR_2"/>
    <property type="match status" value="1"/>
</dbReference>
<dbReference type="SUPFAM" id="SSF48334">
    <property type="entry name" value="DNA repair protein MutS, domain III"/>
    <property type="match status" value="1"/>
</dbReference>
<dbReference type="InterPro" id="IPR017261">
    <property type="entry name" value="DNA_mismatch_repair_MutS/MSH"/>
</dbReference>
<keyword evidence="13" id="KW-1185">Reference proteome</keyword>
<dbReference type="GO" id="GO:0005524">
    <property type="term" value="F:ATP binding"/>
    <property type="evidence" value="ECO:0007669"/>
    <property type="project" value="UniProtKB-UniRule"/>
</dbReference>
<dbReference type="PANTHER" id="PTHR11361">
    <property type="entry name" value="DNA MISMATCH REPAIR PROTEIN MUTS FAMILY MEMBER"/>
    <property type="match status" value="1"/>
</dbReference>
<dbReference type="HAMAP" id="MF_00096">
    <property type="entry name" value="MutS"/>
    <property type="match status" value="1"/>
</dbReference>
<evidence type="ECO:0000256" key="6">
    <source>
        <dbReference type="ARBA" id="ARBA00023125"/>
    </source>
</evidence>
<dbReference type="InterPro" id="IPR000432">
    <property type="entry name" value="DNA_mismatch_repair_MutS_C"/>
</dbReference>
<protein>
    <recommendedName>
        <fullName evidence="2 9">DNA mismatch repair protein MutS</fullName>
    </recommendedName>
</protein>
<dbReference type="Pfam" id="PF00488">
    <property type="entry name" value="MutS_V"/>
    <property type="match status" value="1"/>
</dbReference>
<keyword evidence="5 9" id="KW-0067">ATP-binding</keyword>
<dbReference type="NCBIfam" id="NF003810">
    <property type="entry name" value="PRK05399.1"/>
    <property type="match status" value="1"/>
</dbReference>
<dbReference type="Pfam" id="PF05188">
    <property type="entry name" value="MutS_II"/>
    <property type="match status" value="1"/>
</dbReference>
<dbReference type="FunFam" id="3.40.1170.10:FF:000001">
    <property type="entry name" value="DNA mismatch repair protein MutS"/>
    <property type="match status" value="1"/>
</dbReference>
<evidence type="ECO:0000256" key="7">
    <source>
        <dbReference type="ARBA" id="ARBA00023204"/>
    </source>
</evidence>
<organism evidence="12 13">
    <name type="scientific">Breznakibacter xylanolyticus</name>
    <dbReference type="NCBI Taxonomy" id="990"/>
    <lineage>
        <taxon>Bacteria</taxon>
        <taxon>Pseudomonadati</taxon>
        <taxon>Bacteroidota</taxon>
        <taxon>Bacteroidia</taxon>
        <taxon>Marinilabiliales</taxon>
        <taxon>Marinilabiliaceae</taxon>
        <taxon>Breznakibacter</taxon>
    </lineage>
</organism>
<evidence type="ECO:0000256" key="4">
    <source>
        <dbReference type="ARBA" id="ARBA00022763"/>
    </source>
</evidence>
<dbReference type="CDD" id="cd03284">
    <property type="entry name" value="ABC_MutS1"/>
    <property type="match status" value="1"/>
</dbReference>
<dbReference type="Gene3D" id="3.30.420.110">
    <property type="entry name" value="MutS, connector domain"/>
    <property type="match status" value="1"/>
</dbReference>
<feature type="domain" description="DNA mismatch repair proteins mutS family" evidence="11">
    <location>
        <begin position="694"/>
        <end position="710"/>
    </location>
</feature>
<evidence type="ECO:0000259" key="11">
    <source>
        <dbReference type="PROSITE" id="PS00486"/>
    </source>
</evidence>
<dbReference type="Gene3D" id="1.10.1420.10">
    <property type="match status" value="2"/>
</dbReference>
<dbReference type="SMART" id="SM00534">
    <property type="entry name" value="MUTSac"/>
    <property type="match status" value="1"/>
</dbReference>
<dbReference type="EMBL" id="QKZK01000001">
    <property type="protein sequence ID" value="PZX20672.1"/>
    <property type="molecule type" value="Genomic_DNA"/>
</dbReference>
<reference evidence="12 13" key="1">
    <citation type="submission" date="2018-06" db="EMBL/GenBank/DDBJ databases">
        <title>Genomic Encyclopedia of Archaeal and Bacterial Type Strains, Phase II (KMG-II): from individual species to whole genera.</title>
        <authorList>
            <person name="Goeker M."/>
        </authorList>
    </citation>
    <scope>NUCLEOTIDE SEQUENCE [LARGE SCALE GENOMIC DNA]</scope>
    <source>
        <strain evidence="12 13">DSM 6779</strain>
    </source>
</reference>
<dbReference type="Proteomes" id="UP000249239">
    <property type="component" value="Unassembled WGS sequence"/>
</dbReference>
<evidence type="ECO:0000313" key="13">
    <source>
        <dbReference type="Proteomes" id="UP000249239"/>
    </source>
</evidence>
<sequence>MSQAKPGVVETPLMKQYYQIKEKYPDAILLFRVGDFYETFSDDAIKASEILGITLTRRANGSASFVELAGFPHHALDTYLPKLVRAGQRVAVCDQLEDPKMTKTIVKRGVTELVTPGVAINDNILEHRENNFLASVHLEKNMAGVAFVDYSTGEFLVAEGSFEYVEKLLSGFKPKEVLFEKTKRAQFEEHFGSKLYTYGMDDWAFAPDSARDRLLKHFETKSLKGFGIHSFTAAVVAAGAAMHYLDLTQHHQLGHITTLSRIEEDKYVWLDKFTIRNLELFGSSNEGARSLIDVIDKTVSPMGSRLLKRWIALPLKDVKQINDRLDTVEYFFRQPDVRELVEEELRVIGDLERLVSKVAAGRLTPREMVQVKKALFCIEPIKQACMASGNESLMNIGEQLNFCATIRDRIERELDNDPPAAIVKGGVIRQGVSPELDELRGLAFSGKDYLASLQDRLSEESGIPSLKINFNNVFGYYIEVRNTHKDKVPDTWIRKQTLVNAERYITQELKVYEEKILGAEEKILALETRLFNDLLASLTDYISVIQVDAALLARLDCLVGFNRLAIENKYVRPVVSDDEELTIKAGRHPVIEKQLPPGEAYVPNDVHLNTSDQQVIIITGPNMAGKSALLRQTALIVLLAQAGCYVPAESAHIGLVDKIFTRVGASDNISQGESTFMVEMNEASSILNNLSSRSLVLFDELGRGTSTYDGISIAWSIVEYIHESVKGKAKTLFATHYHELNEMEKSFPRIKNYNVSVKEVDNHVIFLRKLVKGGSNHSFGIHVARMAGMPKSVVKRADAILKELENTHRKGQLSKPTADIAQHREGMQLSFFQLDDPVLKQIRDEISSLDINQLTPIEALNKLNDIKRLIGLK</sequence>
<evidence type="ECO:0000256" key="5">
    <source>
        <dbReference type="ARBA" id="ARBA00022840"/>
    </source>
</evidence>
<dbReference type="InterPro" id="IPR005748">
    <property type="entry name" value="DNA_mismatch_repair_MutS"/>
</dbReference>
<evidence type="ECO:0000313" key="12">
    <source>
        <dbReference type="EMBL" id="PZX20672.1"/>
    </source>
</evidence>
<dbReference type="AlphaFoldDB" id="A0A2W7PBG4"/>
<dbReference type="InterPro" id="IPR045076">
    <property type="entry name" value="MutS"/>
</dbReference>
<proteinExistence type="inferred from homology"/>
<dbReference type="Pfam" id="PF05192">
    <property type="entry name" value="MutS_III"/>
    <property type="match status" value="1"/>
</dbReference>
<comment type="similarity">
    <text evidence="1 9 10">Belongs to the DNA mismatch repair MutS family.</text>
</comment>
<dbReference type="InterPro" id="IPR007696">
    <property type="entry name" value="DNA_mismatch_repair_MutS_core"/>
</dbReference>
<dbReference type="SUPFAM" id="SSF53150">
    <property type="entry name" value="DNA repair protein MutS, domain II"/>
    <property type="match status" value="1"/>
</dbReference>
<dbReference type="GO" id="GO:0003684">
    <property type="term" value="F:damaged DNA binding"/>
    <property type="evidence" value="ECO:0007669"/>
    <property type="project" value="UniProtKB-UniRule"/>
</dbReference>
<dbReference type="InterPro" id="IPR007860">
    <property type="entry name" value="DNA_mmatch_repair_MutS_con_dom"/>
</dbReference>
<dbReference type="PANTHER" id="PTHR11361:SF34">
    <property type="entry name" value="DNA MISMATCH REPAIR PROTEIN MSH1, MITOCHONDRIAL"/>
    <property type="match status" value="1"/>
</dbReference>
<dbReference type="GO" id="GO:0005829">
    <property type="term" value="C:cytosol"/>
    <property type="evidence" value="ECO:0007669"/>
    <property type="project" value="TreeGrafter"/>
</dbReference>
<dbReference type="GO" id="GO:0030983">
    <property type="term" value="F:mismatched DNA binding"/>
    <property type="evidence" value="ECO:0007669"/>
    <property type="project" value="InterPro"/>
</dbReference>
<dbReference type="InterPro" id="IPR036187">
    <property type="entry name" value="DNA_mismatch_repair_MutS_sf"/>
</dbReference>
<keyword evidence="7 9" id="KW-0234">DNA repair</keyword>
<evidence type="ECO:0000256" key="9">
    <source>
        <dbReference type="HAMAP-Rule" id="MF_00096"/>
    </source>
</evidence>
<evidence type="ECO:0000256" key="2">
    <source>
        <dbReference type="ARBA" id="ARBA00021982"/>
    </source>
</evidence>
<gene>
    <name evidence="9" type="primary">mutS</name>
    <name evidence="12" type="ORF">LX69_00093</name>
</gene>
<evidence type="ECO:0000256" key="1">
    <source>
        <dbReference type="ARBA" id="ARBA00006271"/>
    </source>
</evidence>
<dbReference type="InterPro" id="IPR007695">
    <property type="entry name" value="DNA_mismatch_repair_MutS-lik_N"/>
</dbReference>
<evidence type="ECO:0000256" key="8">
    <source>
        <dbReference type="ARBA" id="ARBA00024647"/>
    </source>
</evidence>
<evidence type="ECO:0000256" key="3">
    <source>
        <dbReference type="ARBA" id="ARBA00022741"/>
    </source>
</evidence>
<dbReference type="InterPro" id="IPR036678">
    <property type="entry name" value="MutS_con_dom_sf"/>
</dbReference>
<accession>A0A2W7PBG4</accession>
<dbReference type="InterPro" id="IPR007861">
    <property type="entry name" value="DNA_mismatch_repair_MutS_clamp"/>
</dbReference>
<name>A0A2W7PBG4_9BACT</name>
<dbReference type="Pfam" id="PF01624">
    <property type="entry name" value="MutS_I"/>
    <property type="match status" value="1"/>
</dbReference>
<dbReference type="NCBIfam" id="TIGR01070">
    <property type="entry name" value="mutS1"/>
    <property type="match status" value="1"/>
</dbReference>
<dbReference type="InterPro" id="IPR016151">
    <property type="entry name" value="DNA_mismatch_repair_MutS_N"/>
</dbReference>
<feature type="binding site" evidence="9">
    <location>
        <begin position="620"/>
        <end position="627"/>
    </location>
    <ligand>
        <name>ATP</name>
        <dbReference type="ChEBI" id="CHEBI:30616"/>
    </ligand>
</feature>
<evidence type="ECO:0000256" key="10">
    <source>
        <dbReference type="RuleBase" id="RU003756"/>
    </source>
</evidence>
<comment type="caution">
    <text evidence="12">The sequence shown here is derived from an EMBL/GenBank/DDBJ whole genome shotgun (WGS) entry which is preliminary data.</text>
</comment>
<dbReference type="Pfam" id="PF05190">
    <property type="entry name" value="MutS_IV"/>
    <property type="match status" value="1"/>
</dbReference>